<dbReference type="RefSeq" id="WP_282023907.1">
    <property type="nucleotide sequence ID" value="NZ_CAMXCH010000003.1"/>
</dbReference>
<organism evidence="7 8">
    <name type="scientific">Commensalibacter papalotli</name>
    <name type="common">ex Botero et al. 2024</name>
    <dbReference type="NCBI Taxonomy" id="2972766"/>
    <lineage>
        <taxon>Bacteria</taxon>
        <taxon>Pseudomonadati</taxon>
        <taxon>Pseudomonadota</taxon>
        <taxon>Alphaproteobacteria</taxon>
        <taxon>Acetobacterales</taxon>
        <taxon>Acetobacteraceae</taxon>
    </lineage>
</organism>
<dbReference type="Proteomes" id="UP001154272">
    <property type="component" value="Unassembled WGS sequence"/>
</dbReference>
<evidence type="ECO:0000256" key="1">
    <source>
        <dbReference type="ARBA" id="ARBA00004651"/>
    </source>
</evidence>
<feature type="transmembrane region" description="Helical" evidence="6">
    <location>
        <begin position="313"/>
        <end position="332"/>
    </location>
</feature>
<proteinExistence type="predicted"/>
<gene>
    <name evidence="7" type="ORF">R83534S58_LOCUS1401</name>
</gene>
<accession>A0ABM9HQC6</accession>
<feature type="transmembrane region" description="Helical" evidence="6">
    <location>
        <begin position="338"/>
        <end position="362"/>
    </location>
</feature>
<keyword evidence="5 6" id="KW-0472">Membrane</keyword>
<feature type="transmembrane region" description="Helical" evidence="6">
    <location>
        <begin position="65"/>
        <end position="88"/>
    </location>
</feature>
<comment type="subcellular location">
    <subcellularLocation>
        <location evidence="1">Cell membrane</location>
        <topology evidence="1">Multi-pass membrane protein</topology>
    </subcellularLocation>
</comment>
<feature type="transmembrane region" description="Helical" evidence="6">
    <location>
        <begin position="109"/>
        <end position="127"/>
    </location>
</feature>
<keyword evidence="3 6" id="KW-0812">Transmembrane</keyword>
<dbReference type="EMBL" id="CAMXCH010000003">
    <property type="protein sequence ID" value="CAI3945659.1"/>
    <property type="molecule type" value="Genomic_DNA"/>
</dbReference>
<feature type="transmembrane region" description="Helical" evidence="6">
    <location>
        <begin position="12"/>
        <end position="33"/>
    </location>
</feature>
<feature type="transmembrane region" description="Helical" evidence="6">
    <location>
        <begin position="278"/>
        <end position="301"/>
    </location>
</feature>
<dbReference type="InterPro" id="IPR005495">
    <property type="entry name" value="LptG/LptF_permease"/>
</dbReference>
<keyword evidence="4 6" id="KW-1133">Transmembrane helix</keyword>
<name>A0ABM9HQC6_9PROT</name>
<dbReference type="Pfam" id="PF03739">
    <property type="entry name" value="LptF_LptG"/>
    <property type="match status" value="1"/>
</dbReference>
<evidence type="ECO:0000256" key="2">
    <source>
        <dbReference type="ARBA" id="ARBA00022475"/>
    </source>
</evidence>
<keyword evidence="8" id="KW-1185">Reference proteome</keyword>
<dbReference type="PANTHER" id="PTHR33529">
    <property type="entry name" value="SLR0882 PROTEIN-RELATED"/>
    <property type="match status" value="1"/>
</dbReference>
<evidence type="ECO:0000256" key="6">
    <source>
        <dbReference type="SAM" id="Phobius"/>
    </source>
</evidence>
<protein>
    <submittedName>
        <fullName evidence="7">Permease protein LptF (LptF) (PDB:6S8H)</fullName>
    </submittedName>
</protein>
<evidence type="ECO:0000256" key="4">
    <source>
        <dbReference type="ARBA" id="ARBA00022989"/>
    </source>
</evidence>
<keyword evidence="2" id="KW-1003">Cell membrane</keyword>
<evidence type="ECO:0000256" key="3">
    <source>
        <dbReference type="ARBA" id="ARBA00022692"/>
    </source>
</evidence>
<reference evidence="7" key="1">
    <citation type="submission" date="2022-10" db="EMBL/GenBank/DDBJ databases">
        <authorList>
            <person name="Botero Cardona J."/>
        </authorList>
    </citation>
    <scope>NUCLEOTIDE SEQUENCE</scope>
    <source>
        <strain evidence="7">R-83534</strain>
    </source>
</reference>
<evidence type="ECO:0000256" key="5">
    <source>
        <dbReference type="ARBA" id="ARBA00023136"/>
    </source>
</evidence>
<comment type="caution">
    <text evidence="7">The sequence shown here is derived from an EMBL/GenBank/DDBJ whole genome shotgun (WGS) entry which is preliminary data.</text>
</comment>
<evidence type="ECO:0000313" key="8">
    <source>
        <dbReference type="Proteomes" id="UP001154272"/>
    </source>
</evidence>
<sequence length="366" mass="41172">MKNMFKQHQLIIYLSARLLSTVLGSALILTIIMEALTLLEQMSPILERHLGWKGIVHYMGLHLPLLFSSVLPLSMLIGSIVMLTQLTLNSEITILRSAGLSTVGLIKKLLPATLLLGVICFIFHNYITPKTELNLAIWWNKTNLTPQQDKEFYFYQGLDIISVNYIAYGGSTISGLTIYKRKDLSHLEAIYTAETAEYKNKQWTLVNAKVLHIAPGTPLEYTDLTKPEDKIWETSLTPRTLINLSMPSLPQTLHNMFLQLSDKVEPFRTPTNIIKTTIWARLFLPFTFIIMLIVAIPVIFIPPRAGLKSWLPIYCLGAGLLFIIFQEVLRALGKAGTLPAPLAVIPSLLIFIFAMSAIILMIEEKP</sequence>
<evidence type="ECO:0000313" key="7">
    <source>
        <dbReference type="EMBL" id="CAI3945659.1"/>
    </source>
</evidence>
<dbReference type="PANTHER" id="PTHR33529:SF2">
    <property type="entry name" value="LIPOPOLYSACCHARIDE EXPORT SYSTEM PERMEASE PROTEIN LPTG"/>
    <property type="match status" value="1"/>
</dbReference>